<feature type="transmembrane region" description="Helical" evidence="1">
    <location>
        <begin position="65"/>
        <end position="81"/>
    </location>
</feature>
<keyword evidence="3" id="KW-1185">Reference proteome</keyword>
<keyword evidence="1" id="KW-0472">Membrane</keyword>
<comment type="caution">
    <text evidence="2">The sequence shown here is derived from an EMBL/GenBank/DDBJ whole genome shotgun (WGS) entry which is preliminary data.</text>
</comment>
<gene>
    <name evidence="2" type="ORF">C6P45_002540</name>
</gene>
<dbReference type="Proteomes" id="UP000750334">
    <property type="component" value="Unassembled WGS sequence"/>
</dbReference>
<feature type="transmembrane region" description="Helical" evidence="1">
    <location>
        <begin position="204"/>
        <end position="224"/>
    </location>
</feature>
<proteinExistence type="predicted"/>
<accession>A0A9P6VXL6</accession>
<evidence type="ECO:0000313" key="2">
    <source>
        <dbReference type="EMBL" id="KAG0656955.1"/>
    </source>
</evidence>
<protein>
    <submittedName>
        <fullName evidence="2">Uncharacterized protein</fullName>
    </submittedName>
</protein>
<dbReference type="EMBL" id="PUHR01000246">
    <property type="protein sequence ID" value="KAG0656955.1"/>
    <property type="molecule type" value="Genomic_DNA"/>
</dbReference>
<keyword evidence="1" id="KW-1133">Transmembrane helix</keyword>
<name>A0A9P6VXL6_MAUEX</name>
<feature type="transmembrane region" description="Helical" evidence="1">
    <location>
        <begin position="102"/>
        <end position="126"/>
    </location>
</feature>
<feature type="transmembrane region" description="Helical" evidence="1">
    <location>
        <begin position="173"/>
        <end position="192"/>
    </location>
</feature>
<dbReference type="OrthoDB" id="75720at2759"/>
<organism evidence="2 3">
    <name type="scientific">Maudiozyma exigua</name>
    <name type="common">Yeast</name>
    <name type="synonym">Kazachstania exigua</name>
    <dbReference type="NCBI Taxonomy" id="34358"/>
    <lineage>
        <taxon>Eukaryota</taxon>
        <taxon>Fungi</taxon>
        <taxon>Dikarya</taxon>
        <taxon>Ascomycota</taxon>
        <taxon>Saccharomycotina</taxon>
        <taxon>Saccharomycetes</taxon>
        <taxon>Saccharomycetales</taxon>
        <taxon>Saccharomycetaceae</taxon>
        <taxon>Maudiozyma</taxon>
    </lineage>
</organism>
<dbReference type="AlphaFoldDB" id="A0A9P6VXL6"/>
<reference evidence="2 3" key="1">
    <citation type="submission" date="2020-11" db="EMBL/GenBank/DDBJ databases">
        <title>Kefir isolates.</title>
        <authorList>
            <person name="Marcisauskas S."/>
            <person name="Kim Y."/>
            <person name="Blasche S."/>
        </authorList>
    </citation>
    <scope>NUCLEOTIDE SEQUENCE [LARGE SCALE GENOMIC DNA]</scope>
    <source>
        <strain evidence="2 3">OG2</strain>
    </source>
</reference>
<sequence length="248" mass="29029">MALLYQRRYNKLHKSVYGLSYDTIILNLAKISIDIYTSVNYKCNNTVIKQLYARFPLFYHSWDDIPVSLPLLIGTICLFFANMSILKQLRMYRATSHVHQGFSMICIVTISMSLGFVGTLTLYLWYFNIHHFIYLDHLNCIWVMGNMLGIMTLWPQICINWMGRCCMGISSRYILTLLSANFIRMIGYYIALWNKSLTYWQWPYNSIPVVVTLAELLSLSMIFYQTHFVYVGNKPSLPKISEKRTALI</sequence>
<keyword evidence="1" id="KW-0812">Transmembrane</keyword>
<evidence type="ECO:0000256" key="1">
    <source>
        <dbReference type="SAM" id="Phobius"/>
    </source>
</evidence>
<evidence type="ECO:0000313" key="3">
    <source>
        <dbReference type="Proteomes" id="UP000750334"/>
    </source>
</evidence>
<feature type="transmembrane region" description="Helical" evidence="1">
    <location>
        <begin position="141"/>
        <end position="161"/>
    </location>
</feature>